<evidence type="ECO:0000256" key="6">
    <source>
        <dbReference type="SAM" id="Phobius"/>
    </source>
</evidence>
<dbReference type="STRING" id="154621.RV11_GL003518"/>
<keyword evidence="4 6" id="KW-0472">Membrane</keyword>
<evidence type="ECO:0008006" key="9">
    <source>
        <dbReference type="Google" id="ProtNLM"/>
    </source>
</evidence>
<evidence type="ECO:0000256" key="3">
    <source>
        <dbReference type="ARBA" id="ARBA00022989"/>
    </source>
</evidence>
<evidence type="ECO:0000256" key="1">
    <source>
        <dbReference type="ARBA" id="ARBA00004141"/>
    </source>
</evidence>
<dbReference type="Proteomes" id="UP000013785">
    <property type="component" value="Unassembled WGS sequence"/>
</dbReference>
<evidence type="ECO:0000256" key="5">
    <source>
        <dbReference type="ARBA" id="ARBA00023600"/>
    </source>
</evidence>
<feature type="transmembrane region" description="Helical" evidence="6">
    <location>
        <begin position="86"/>
        <end position="106"/>
    </location>
</feature>
<dbReference type="InterPro" id="IPR006480">
    <property type="entry name" value="Phage_holin_4_1"/>
</dbReference>
<accession>R3WJF2</accession>
<gene>
    <name evidence="7" type="ORF">UC3_02333</name>
</gene>
<comment type="subcellular location">
    <subcellularLocation>
        <location evidence="1">Membrane</location>
        <topology evidence="1">Multi-pass membrane protein</topology>
    </subcellularLocation>
</comment>
<dbReference type="EMBL" id="AJAT01000017">
    <property type="protein sequence ID" value="EOL41985.1"/>
    <property type="molecule type" value="Genomic_DNA"/>
</dbReference>
<evidence type="ECO:0000313" key="7">
    <source>
        <dbReference type="EMBL" id="EOL41985.1"/>
    </source>
</evidence>
<dbReference type="HOGENOM" id="CLU_131939_0_0_9"/>
<keyword evidence="2 6" id="KW-0812">Transmembrane</keyword>
<dbReference type="Pfam" id="PF05105">
    <property type="entry name" value="Phage_holin_4_1"/>
    <property type="match status" value="1"/>
</dbReference>
<dbReference type="PATRIC" id="fig|1158610.3.peg.2309"/>
<feature type="transmembrane region" description="Helical" evidence="6">
    <location>
        <begin position="112"/>
        <end position="137"/>
    </location>
</feature>
<dbReference type="RefSeq" id="WP_010768977.1">
    <property type="nucleotide sequence ID" value="NZ_ASWE01000001.1"/>
</dbReference>
<sequence>MSDILRLFVGQLEKMKSDGSWVLGAVTGGISLSVPGWVTAKEVGLEHIILLGILMAVFVMEWMIGSRLAKKSTNKLKSSSVMIDSAIRDFVIVICCIVAFGFDYLLGTGSVIFTIFTVAFIYHNFYSLLANLAVLGWDKHFPMWLLKWLGDEIEAKKDKYFPDSEKTNVIDPYKVDNEFTLPTDFPEEEQDHEN</sequence>
<protein>
    <recommendedName>
        <fullName evidence="9">Holin</fullName>
    </recommendedName>
</protein>
<evidence type="ECO:0000256" key="2">
    <source>
        <dbReference type="ARBA" id="ARBA00022692"/>
    </source>
</evidence>
<proteinExistence type="inferred from homology"/>
<keyword evidence="8" id="KW-1185">Reference proteome</keyword>
<dbReference type="GO" id="GO:0016020">
    <property type="term" value="C:membrane"/>
    <property type="evidence" value="ECO:0007669"/>
    <property type="project" value="UniProtKB-SubCell"/>
</dbReference>
<feature type="transmembrane region" description="Helical" evidence="6">
    <location>
        <begin position="21"/>
        <end position="38"/>
    </location>
</feature>
<evidence type="ECO:0000313" key="8">
    <source>
        <dbReference type="Proteomes" id="UP000013785"/>
    </source>
</evidence>
<dbReference type="AlphaFoldDB" id="R3WJF2"/>
<dbReference type="OrthoDB" id="2885993at2"/>
<reference evidence="7 8" key="1">
    <citation type="submission" date="2013-02" db="EMBL/GenBank/DDBJ databases">
        <title>The Genome Sequence of Enterococcus phoeniculicola BAA-412.</title>
        <authorList>
            <consortium name="The Broad Institute Genome Sequencing Platform"/>
            <consortium name="The Broad Institute Genome Sequencing Center for Infectious Disease"/>
            <person name="Earl A.M."/>
            <person name="Gilmore M.S."/>
            <person name="Lebreton F."/>
            <person name="Walker B."/>
            <person name="Young S.K."/>
            <person name="Zeng Q."/>
            <person name="Gargeya S."/>
            <person name="Fitzgerald M."/>
            <person name="Haas B."/>
            <person name="Abouelleil A."/>
            <person name="Alvarado L."/>
            <person name="Arachchi H.M."/>
            <person name="Berlin A.M."/>
            <person name="Chapman S.B."/>
            <person name="Dewar J."/>
            <person name="Goldberg J."/>
            <person name="Griggs A."/>
            <person name="Gujja S."/>
            <person name="Hansen M."/>
            <person name="Howarth C."/>
            <person name="Imamovic A."/>
            <person name="Larimer J."/>
            <person name="McCowan C."/>
            <person name="Murphy C."/>
            <person name="Neiman D."/>
            <person name="Pearson M."/>
            <person name="Priest M."/>
            <person name="Roberts A."/>
            <person name="Saif S."/>
            <person name="Shea T."/>
            <person name="Sisk P."/>
            <person name="Sykes S."/>
            <person name="Wortman J."/>
            <person name="Nusbaum C."/>
            <person name="Birren B."/>
        </authorList>
    </citation>
    <scope>NUCLEOTIDE SEQUENCE [LARGE SCALE GENOMIC DNA]</scope>
    <source>
        <strain evidence="7 8">ATCC BAA-412</strain>
    </source>
</reference>
<evidence type="ECO:0000256" key="4">
    <source>
        <dbReference type="ARBA" id="ARBA00023136"/>
    </source>
</evidence>
<name>R3WJF2_9ENTE</name>
<comment type="caution">
    <text evidence="7">The sequence shown here is derived from an EMBL/GenBank/DDBJ whole genome shotgun (WGS) entry which is preliminary data.</text>
</comment>
<keyword evidence="3 6" id="KW-1133">Transmembrane helix</keyword>
<feature type="transmembrane region" description="Helical" evidence="6">
    <location>
        <begin position="44"/>
        <end position="65"/>
    </location>
</feature>
<comment type="similarity">
    <text evidence="5">Belongs to the bacteriophage holin family. Cp-1 holin subfamily.</text>
</comment>
<organism evidence="7 8">
    <name type="scientific">Enterococcus phoeniculicola ATCC BAA-412</name>
    <dbReference type="NCBI Taxonomy" id="1158610"/>
    <lineage>
        <taxon>Bacteria</taxon>
        <taxon>Bacillati</taxon>
        <taxon>Bacillota</taxon>
        <taxon>Bacilli</taxon>
        <taxon>Lactobacillales</taxon>
        <taxon>Enterococcaceae</taxon>
        <taxon>Enterococcus</taxon>
    </lineage>
</organism>